<evidence type="ECO:0000259" key="1">
    <source>
        <dbReference type="Pfam" id="PF18701"/>
    </source>
</evidence>
<dbReference type="Gene3D" id="2.40.70.10">
    <property type="entry name" value="Acid Proteases"/>
    <property type="match status" value="1"/>
</dbReference>
<dbReference type="GO" id="GO:0004190">
    <property type="term" value="F:aspartic-type endopeptidase activity"/>
    <property type="evidence" value="ECO:0007669"/>
    <property type="project" value="InterPro"/>
</dbReference>
<comment type="caution">
    <text evidence="2">The sequence shown here is derived from an EMBL/GenBank/DDBJ whole genome shotgun (WGS) entry which is preliminary data.</text>
</comment>
<dbReference type="AlphaFoldDB" id="A0AAW2HRP2"/>
<dbReference type="EMBL" id="JARGDH010000003">
    <property type="protein sequence ID" value="KAL0272517.1"/>
    <property type="molecule type" value="Genomic_DNA"/>
</dbReference>
<protein>
    <recommendedName>
        <fullName evidence="1">DUF5641 domain-containing protein</fullName>
    </recommendedName>
</protein>
<reference evidence="2" key="1">
    <citation type="journal article" date="2024" name="Gigascience">
        <title>Chromosome-level genome of the poultry shaft louse Menopon gallinae provides insight into the host-switching and adaptive evolution of parasitic lice.</title>
        <authorList>
            <person name="Xu Y."/>
            <person name="Ma L."/>
            <person name="Liu S."/>
            <person name="Liang Y."/>
            <person name="Liu Q."/>
            <person name="He Z."/>
            <person name="Tian L."/>
            <person name="Duan Y."/>
            <person name="Cai W."/>
            <person name="Li H."/>
            <person name="Song F."/>
        </authorList>
    </citation>
    <scope>NUCLEOTIDE SEQUENCE</scope>
    <source>
        <strain evidence="2">Cailab_2023a</strain>
    </source>
</reference>
<dbReference type="PANTHER" id="PTHR47331">
    <property type="entry name" value="PHD-TYPE DOMAIN-CONTAINING PROTEIN"/>
    <property type="match status" value="1"/>
</dbReference>
<organism evidence="2">
    <name type="scientific">Menopon gallinae</name>
    <name type="common">poultry shaft louse</name>
    <dbReference type="NCBI Taxonomy" id="328185"/>
    <lineage>
        <taxon>Eukaryota</taxon>
        <taxon>Metazoa</taxon>
        <taxon>Ecdysozoa</taxon>
        <taxon>Arthropoda</taxon>
        <taxon>Hexapoda</taxon>
        <taxon>Insecta</taxon>
        <taxon>Pterygota</taxon>
        <taxon>Neoptera</taxon>
        <taxon>Paraneoptera</taxon>
        <taxon>Psocodea</taxon>
        <taxon>Troctomorpha</taxon>
        <taxon>Phthiraptera</taxon>
        <taxon>Amblycera</taxon>
        <taxon>Menoponidae</taxon>
        <taxon>Menopon</taxon>
    </lineage>
</organism>
<dbReference type="Pfam" id="PF18701">
    <property type="entry name" value="DUF5641"/>
    <property type="match status" value="1"/>
</dbReference>
<dbReference type="InterPro" id="IPR001969">
    <property type="entry name" value="Aspartic_peptidase_AS"/>
</dbReference>
<name>A0AAW2HRP2_9NEOP</name>
<dbReference type="GO" id="GO:0006508">
    <property type="term" value="P:proteolysis"/>
    <property type="evidence" value="ECO:0007669"/>
    <property type="project" value="InterPro"/>
</dbReference>
<dbReference type="InterPro" id="IPR040676">
    <property type="entry name" value="DUF5641"/>
</dbReference>
<dbReference type="PROSITE" id="PS00141">
    <property type="entry name" value="ASP_PROTEASE"/>
    <property type="match status" value="1"/>
</dbReference>
<dbReference type="InterPro" id="IPR021109">
    <property type="entry name" value="Peptidase_aspartic_dom_sf"/>
</dbReference>
<gene>
    <name evidence="2" type="ORF">PYX00_005453</name>
</gene>
<feature type="domain" description="DUF5641" evidence="1">
    <location>
        <begin position="213"/>
        <end position="248"/>
    </location>
</feature>
<accession>A0AAW2HRP2</accession>
<proteinExistence type="predicted"/>
<sequence>MRNYIYISEDEGEKEVLLPTVDISIEDDNGKVHRLRALLDSGSQFNLIPGEVAKKLQMRQKSSSIDISTAAGNFRLPNSVDLKISTPVYKKTAECYVVEKLHVALPSSRIATSEWKHIEGLELADKQFYEPRKVDLILGVGICSELMADGLIRGTPDQPIAQKTILGWAISGNTGQRSNAPSYALYNAAEIIKKRRKLKRREIRGNLHFKRRAQESWRHRTSPLSVGDMVVLKDTDIPPLQWKLGRIIINTINETHRSMLYIHSNQQPEGITHTHHDTHNA</sequence>
<evidence type="ECO:0000313" key="2">
    <source>
        <dbReference type="EMBL" id="KAL0272517.1"/>
    </source>
</evidence>
<dbReference type="CDD" id="cd00303">
    <property type="entry name" value="retropepsin_like"/>
    <property type="match status" value="1"/>
</dbReference>